<proteinExistence type="predicted"/>
<protein>
    <recommendedName>
        <fullName evidence="4">C1q domain-containing protein</fullName>
    </recommendedName>
</protein>
<name>A0A8B6FQJ1_MYTGA</name>
<evidence type="ECO:0000256" key="1">
    <source>
        <dbReference type="ARBA" id="ARBA00004613"/>
    </source>
</evidence>
<evidence type="ECO:0000256" key="2">
    <source>
        <dbReference type="ARBA" id="ARBA00022525"/>
    </source>
</evidence>
<accession>A0A8B6FQJ1</accession>
<evidence type="ECO:0000313" key="5">
    <source>
        <dbReference type="EMBL" id="VDI52753.1"/>
    </source>
</evidence>
<dbReference type="InterPro" id="IPR001073">
    <property type="entry name" value="C1q_dom"/>
</dbReference>
<dbReference type="Pfam" id="PF00386">
    <property type="entry name" value="C1q"/>
    <property type="match status" value="1"/>
</dbReference>
<dbReference type="GO" id="GO:0005576">
    <property type="term" value="C:extracellular region"/>
    <property type="evidence" value="ECO:0007669"/>
    <property type="project" value="UniProtKB-SubCell"/>
</dbReference>
<gene>
    <name evidence="5" type="ORF">MGAL_10B077767</name>
</gene>
<evidence type="ECO:0000256" key="3">
    <source>
        <dbReference type="ARBA" id="ARBA00022729"/>
    </source>
</evidence>
<keyword evidence="2" id="KW-0964">Secreted</keyword>
<dbReference type="SUPFAM" id="SSF49842">
    <property type="entry name" value="TNF-like"/>
    <property type="match status" value="1"/>
</dbReference>
<dbReference type="PRINTS" id="PR00007">
    <property type="entry name" value="COMPLEMNTC1Q"/>
</dbReference>
<dbReference type="PROSITE" id="PS50871">
    <property type="entry name" value="C1Q"/>
    <property type="match status" value="1"/>
</dbReference>
<dbReference type="Proteomes" id="UP000596742">
    <property type="component" value="Unassembled WGS sequence"/>
</dbReference>
<feature type="domain" description="C1q" evidence="4">
    <location>
        <begin position="43"/>
        <end position="181"/>
    </location>
</feature>
<dbReference type="PANTHER" id="PTHR22923">
    <property type="entry name" value="CEREBELLIN-RELATED"/>
    <property type="match status" value="1"/>
</dbReference>
<comment type="caution">
    <text evidence="5">The sequence shown here is derived from an EMBL/GenBank/DDBJ whole genome shotgun (WGS) entry which is preliminary data.</text>
</comment>
<sequence length="183" mass="19913">MELQAGDTIFVKAVEDYDNSLYGAAGEIYTTFTGELMFSEASGVANPIAFSAGLTKNISLPSGTNVMYDKIITNAGNGFDKTTGDFVVPQDGTYMIHYNSLSELGMEMWLELYLNDQYINSAYGQAPHTWADAGNSVILDMKSGDRLRVRGRKGENIVLYGQPDEIYCIFSGVMLTAKNAPAA</sequence>
<dbReference type="Gene3D" id="2.60.120.40">
    <property type="match status" value="1"/>
</dbReference>
<dbReference type="InterPro" id="IPR008983">
    <property type="entry name" value="Tumour_necrosis_fac-like_dom"/>
</dbReference>
<keyword evidence="3" id="KW-0732">Signal</keyword>
<reference evidence="5" key="1">
    <citation type="submission" date="2018-11" db="EMBL/GenBank/DDBJ databases">
        <authorList>
            <person name="Alioto T."/>
            <person name="Alioto T."/>
        </authorList>
    </citation>
    <scope>NUCLEOTIDE SEQUENCE</scope>
</reference>
<dbReference type="InterPro" id="IPR050822">
    <property type="entry name" value="Cerebellin_Synaptic_Org"/>
</dbReference>
<evidence type="ECO:0000313" key="6">
    <source>
        <dbReference type="Proteomes" id="UP000596742"/>
    </source>
</evidence>
<organism evidence="5 6">
    <name type="scientific">Mytilus galloprovincialis</name>
    <name type="common">Mediterranean mussel</name>
    <dbReference type="NCBI Taxonomy" id="29158"/>
    <lineage>
        <taxon>Eukaryota</taxon>
        <taxon>Metazoa</taxon>
        <taxon>Spiralia</taxon>
        <taxon>Lophotrochozoa</taxon>
        <taxon>Mollusca</taxon>
        <taxon>Bivalvia</taxon>
        <taxon>Autobranchia</taxon>
        <taxon>Pteriomorphia</taxon>
        <taxon>Mytilida</taxon>
        <taxon>Mytiloidea</taxon>
        <taxon>Mytilidae</taxon>
        <taxon>Mytilinae</taxon>
        <taxon>Mytilus</taxon>
    </lineage>
</organism>
<dbReference type="EMBL" id="UYJE01007213">
    <property type="protein sequence ID" value="VDI52753.1"/>
    <property type="molecule type" value="Genomic_DNA"/>
</dbReference>
<evidence type="ECO:0000259" key="4">
    <source>
        <dbReference type="PROSITE" id="PS50871"/>
    </source>
</evidence>
<dbReference type="OrthoDB" id="6154955at2759"/>
<keyword evidence="6" id="KW-1185">Reference proteome</keyword>
<dbReference type="AlphaFoldDB" id="A0A8B6FQJ1"/>
<comment type="subcellular location">
    <subcellularLocation>
        <location evidence="1">Secreted</location>
    </subcellularLocation>
</comment>
<dbReference type="PANTHER" id="PTHR22923:SF116">
    <property type="entry name" value="C1Q DOMAIN-CONTAINING PROTEIN"/>
    <property type="match status" value="1"/>
</dbReference>
<dbReference type="SMART" id="SM00110">
    <property type="entry name" value="C1Q"/>
    <property type="match status" value="1"/>
</dbReference>
<feature type="non-terminal residue" evidence="5">
    <location>
        <position position="183"/>
    </location>
</feature>